<dbReference type="GO" id="GO:0000160">
    <property type="term" value="P:phosphorelay signal transduction system"/>
    <property type="evidence" value="ECO:0007669"/>
    <property type="project" value="UniProtKB-KW"/>
</dbReference>
<keyword evidence="5" id="KW-0902">Two-component regulatory system</keyword>
<evidence type="ECO:0000256" key="3">
    <source>
        <dbReference type="ARBA" id="ARBA00022679"/>
    </source>
</evidence>
<comment type="catalytic activity">
    <reaction evidence="1">
        <text>ATP + protein L-histidine = ADP + protein N-phospho-L-histidine.</text>
        <dbReference type="EC" id="2.7.13.3"/>
    </reaction>
</comment>
<dbReference type="EC" id="2.7.13.3" evidence="2"/>
<dbReference type="InterPro" id="IPR036890">
    <property type="entry name" value="HATPase_C_sf"/>
</dbReference>
<keyword evidence="4" id="KW-0418">Kinase</keyword>
<evidence type="ECO:0000256" key="1">
    <source>
        <dbReference type="ARBA" id="ARBA00000085"/>
    </source>
</evidence>
<evidence type="ECO:0000256" key="4">
    <source>
        <dbReference type="ARBA" id="ARBA00022777"/>
    </source>
</evidence>
<sequence>RFYRGDNNLVIATAGTGLGLSIVNKLINMHNGRIWVQSSGIQGEGSIFSFTLPIYDFSQHALTVSEDYAENLNR</sequence>
<dbReference type="InterPro" id="IPR050736">
    <property type="entry name" value="Sensor_HK_Regulatory"/>
</dbReference>
<proteinExistence type="predicted"/>
<name>X1BES4_9ZZZZ</name>
<feature type="non-terminal residue" evidence="7">
    <location>
        <position position="1"/>
    </location>
</feature>
<dbReference type="GO" id="GO:0004673">
    <property type="term" value="F:protein histidine kinase activity"/>
    <property type="evidence" value="ECO:0007669"/>
    <property type="project" value="UniProtKB-EC"/>
</dbReference>
<dbReference type="PRINTS" id="PR00344">
    <property type="entry name" value="BCTRLSENSOR"/>
</dbReference>
<evidence type="ECO:0000256" key="5">
    <source>
        <dbReference type="ARBA" id="ARBA00023012"/>
    </source>
</evidence>
<comment type="caution">
    <text evidence="7">The sequence shown here is derived from an EMBL/GenBank/DDBJ whole genome shotgun (WGS) entry which is preliminary data.</text>
</comment>
<protein>
    <recommendedName>
        <fullName evidence="2">histidine kinase</fullName>
        <ecNumber evidence="2">2.7.13.3</ecNumber>
    </recommendedName>
</protein>
<evidence type="ECO:0000256" key="2">
    <source>
        <dbReference type="ARBA" id="ARBA00012438"/>
    </source>
</evidence>
<feature type="domain" description="Histidine kinase/HSP90-like ATPase" evidence="6">
    <location>
        <begin position="1"/>
        <end position="54"/>
    </location>
</feature>
<accession>X1BES4</accession>
<organism evidence="7">
    <name type="scientific">marine sediment metagenome</name>
    <dbReference type="NCBI Taxonomy" id="412755"/>
    <lineage>
        <taxon>unclassified sequences</taxon>
        <taxon>metagenomes</taxon>
        <taxon>ecological metagenomes</taxon>
    </lineage>
</organism>
<dbReference type="InterPro" id="IPR003594">
    <property type="entry name" value="HATPase_dom"/>
</dbReference>
<dbReference type="InterPro" id="IPR004358">
    <property type="entry name" value="Sig_transdc_His_kin-like_C"/>
</dbReference>
<gene>
    <name evidence="7" type="ORF">S01H4_35935</name>
</gene>
<reference evidence="7" key="1">
    <citation type="journal article" date="2014" name="Front. Microbiol.">
        <title>High frequency of phylogenetically diverse reductive dehalogenase-homologous genes in deep subseafloor sedimentary metagenomes.</title>
        <authorList>
            <person name="Kawai M."/>
            <person name="Futagami T."/>
            <person name="Toyoda A."/>
            <person name="Takaki Y."/>
            <person name="Nishi S."/>
            <person name="Hori S."/>
            <person name="Arai W."/>
            <person name="Tsubouchi T."/>
            <person name="Morono Y."/>
            <person name="Uchiyama I."/>
            <person name="Ito T."/>
            <person name="Fujiyama A."/>
            <person name="Inagaki F."/>
            <person name="Takami H."/>
        </authorList>
    </citation>
    <scope>NUCLEOTIDE SEQUENCE</scope>
    <source>
        <strain evidence="7">Expedition CK06-06</strain>
    </source>
</reference>
<dbReference type="Gene3D" id="3.30.565.10">
    <property type="entry name" value="Histidine kinase-like ATPase, C-terminal domain"/>
    <property type="match status" value="1"/>
</dbReference>
<dbReference type="SUPFAM" id="SSF55874">
    <property type="entry name" value="ATPase domain of HSP90 chaperone/DNA topoisomerase II/histidine kinase"/>
    <property type="match status" value="1"/>
</dbReference>
<evidence type="ECO:0000313" key="7">
    <source>
        <dbReference type="EMBL" id="GAG82628.1"/>
    </source>
</evidence>
<keyword evidence="3" id="KW-0808">Transferase</keyword>
<dbReference type="AlphaFoldDB" id="X1BES4"/>
<dbReference type="Pfam" id="PF02518">
    <property type="entry name" value="HATPase_c"/>
    <property type="match status" value="1"/>
</dbReference>
<dbReference type="EMBL" id="BART01019159">
    <property type="protein sequence ID" value="GAG82628.1"/>
    <property type="molecule type" value="Genomic_DNA"/>
</dbReference>
<dbReference type="PANTHER" id="PTHR43711">
    <property type="entry name" value="TWO-COMPONENT HISTIDINE KINASE"/>
    <property type="match status" value="1"/>
</dbReference>
<evidence type="ECO:0000259" key="6">
    <source>
        <dbReference type="Pfam" id="PF02518"/>
    </source>
</evidence>
<dbReference type="PANTHER" id="PTHR43711:SF1">
    <property type="entry name" value="HISTIDINE KINASE 1"/>
    <property type="match status" value="1"/>
</dbReference>